<dbReference type="InterPro" id="IPR052906">
    <property type="entry name" value="Type_IV_Methyl-Rstrct_Enzyme"/>
</dbReference>
<keyword evidence="4" id="KW-1185">Reference proteome</keyword>
<dbReference type="InterPro" id="IPR011335">
    <property type="entry name" value="Restrct_endonuc-II-like"/>
</dbReference>
<comment type="caution">
    <text evidence="3">The sequence shown here is derived from an EMBL/GenBank/DDBJ whole genome shotgun (WGS) entry which is preliminary data.</text>
</comment>
<evidence type="ECO:0000313" key="4">
    <source>
        <dbReference type="Proteomes" id="UP001597369"/>
    </source>
</evidence>
<dbReference type="InterPro" id="IPR011856">
    <property type="entry name" value="tRNA_endonuc-like_dom_sf"/>
</dbReference>
<evidence type="ECO:0000259" key="2">
    <source>
        <dbReference type="Pfam" id="PF14338"/>
    </source>
</evidence>
<dbReference type="PANTHER" id="PTHR30015">
    <property type="entry name" value="MRR RESTRICTION SYSTEM PROTEIN"/>
    <property type="match status" value="1"/>
</dbReference>
<keyword evidence="3" id="KW-0540">Nuclease</keyword>
<gene>
    <name evidence="3" type="ORF">ACFSKU_21375</name>
</gene>
<evidence type="ECO:0000259" key="1">
    <source>
        <dbReference type="Pfam" id="PF04471"/>
    </source>
</evidence>
<accession>A0ABW4X5R9</accession>
<organism evidence="3 4">
    <name type="scientific">Pontibacter silvestris</name>
    <dbReference type="NCBI Taxonomy" id="2305183"/>
    <lineage>
        <taxon>Bacteria</taxon>
        <taxon>Pseudomonadati</taxon>
        <taxon>Bacteroidota</taxon>
        <taxon>Cytophagia</taxon>
        <taxon>Cytophagales</taxon>
        <taxon>Hymenobacteraceae</taxon>
        <taxon>Pontibacter</taxon>
    </lineage>
</organism>
<keyword evidence="3" id="KW-0255">Endonuclease</keyword>
<reference evidence="4" key="1">
    <citation type="journal article" date="2019" name="Int. J. Syst. Evol. Microbiol.">
        <title>The Global Catalogue of Microorganisms (GCM) 10K type strain sequencing project: providing services to taxonomists for standard genome sequencing and annotation.</title>
        <authorList>
            <consortium name="The Broad Institute Genomics Platform"/>
            <consortium name="The Broad Institute Genome Sequencing Center for Infectious Disease"/>
            <person name="Wu L."/>
            <person name="Ma J."/>
        </authorList>
    </citation>
    <scope>NUCLEOTIDE SEQUENCE [LARGE SCALE GENOMIC DNA]</scope>
    <source>
        <strain evidence="4">JCM 16545</strain>
    </source>
</reference>
<dbReference type="InterPro" id="IPR007560">
    <property type="entry name" value="Restrct_endonuc_IV_Mrr"/>
</dbReference>
<dbReference type="GO" id="GO:0016787">
    <property type="term" value="F:hydrolase activity"/>
    <property type="evidence" value="ECO:0007669"/>
    <property type="project" value="UniProtKB-KW"/>
</dbReference>
<dbReference type="Gene3D" id="3.40.1350.10">
    <property type="match status" value="1"/>
</dbReference>
<dbReference type="RefSeq" id="WP_229962051.1">
    <property type="nucleotide sequence ID" value="NZ_JAJJWI010000018.1"/>
</dbReference>
<evidence type="ECO:0000313" key="3">
    <source>
        <dbReference type="EMBL" id="MFD2069447.1"/>
    </source>
</evidence>
<dbReference type="SUPFAM" id="SSF52980">
    <property type="entry name" value="Restriction endonuclease-like"/>
    <property type="match status" value="1"/>
</dbReference>
<dbReference type="PANTHER" id="PTHR30015:SF7">
    <property type="entry name" value="TYPE IV METHYL-DIRECTED RESTRICTION ENZYME ECOKMRR"/>
    <property type="match status" value="1"/>
</dbReference>
<feature type="domain" description="Restriction endonuclease type IV Mrr" evidence="1">
    <location>
        <begin position="160"/>
        <end position="281"/>
    </location>
</feature>
<feature type="domain" description="Restriction system protein Mrr-like N-terminal" evidence="2">
    <location>
        <begin position="6"/>
        <end position="90"/>
    </location>
</feature>
<name>A0ABW4X5R9_9BACT</name>
<dbReference type="EMBL" id="JBHUHV010000060">
    <property type="protein sequence ID" value="MFD2069447.1"/>
    <property type="molecule type" value="Genomic_DNA"/>
</dbReference>
<dbReference type="Pfam" id="PF04471">
    <property type="entry name" value="Mrr_cat"/>
    <property type="match status" value="1"/>
</dbReference>
<protein>
    <submittedName>
        <fullName evidence="3">Restriction endonuclease</fullName>
        <ecNumber evidence="3">3.1.21.-</ecNumber>
    </submittedName>
</protein>
<dbReference type="EC" id="3.1.21.-" evidence="3"/>
<sequence length="307" mass="34388">MAIPDYQTLMLPLLKFAADQNEHSTKDALEHMVSYFKLSVQEQEELLSSGQHVIKNRIGWATTYLKKAQLLEATRRAHFKITKRGIDFLETHPINITNSLLSQYHEFKEFIGVQVSESISTEVLWSPNTSVAEQTPEEIIESAYEAIRKALAQELLAKIQSLPPSFFEKLVVELLVKMGYGGSLRDAGKALGKSGDGGIDGIIKEDKLGLDAIYIQAKRWNENNPVGRPDVQAFVGALAMHGAKKGVFITTSRFTTEAQSYTPRNDTKIILIDGEQLAQYMIDYNLGVTPISAYEVKRLDIDYFGEE</sequence>
<dbReference type="Proteomes" id="UP001597369">
    <property type="component" value="Unassembled WGS sequence"/>
</dbReference>
<proteinExistence type="predicted"/>
<dbReference type="Pfam" id="PF14338">
    <property type="entry name" value="Mrr_N"/>
    <property type="match status" value="1"/>
</dbReference>
<dbReference type="InterPro" id="IPR025745">
    <property type="entry name" value="Mrr-like_N_dom"/>
</dbReference>
<keyword evidence="3" id="KW-0378">Hydrolase</keyword>
<dbReference type="GO" id="GO:0004519">
    <property type="term" value="F:endonuclease activity"/>
    <property type="evidence" value="ECO:0007669"/>
    <property type="project" value="UniProtKB-KW"/>
</dbReference>